<feature type="domain" description="HNH nuclease" evidence="2">
    <location>
        <begin position="60"/>
        <end position="122"/>
    </location>
</feature>
<reference evidence="3" key="1">
    <citation type="submission" date="2022-11" db="EMBL/GenBank/DDBJ databases">
        <title>Genome Sequence of Cubamyces cubensis.</title>
        <authorList>
            <person name="Buettner E."/>
        </authorList>
    </citation>
    <scope>NUCLEOTIDE SEQUENCE</scope>
    <source>
        <strain evidence="3">MPL-01</strain>
    </source>
</reference>
<sequence length="418" mass="46568">MSKVQYSKAAIAAEPYILGGPITIQLTRSSRSLYDKERAHIINTGHRVCRLCDAQYLYKSTGHSRSVVVAHIVARTAHEDHQLLELLQAGVVPTGFNKLSASNLFLLCDTHHKLYDDGCIVIMPTLDEIKERTIALRERRPVNHNAFKAGHYLFADVVLSGTVADRGDEFSFGNWTTFYHRLLETEGNTYPQEIVYRLIDDSDTGHPFMNVEFQTRGNFLDIILDWTKLPQIDPSALMRKAYYSLGRLEYPSPKLIYAHPSGTRVYASDLRRYREALREWEQECAAFIESSPKPTIVYVPSAKNTAKDDAGQDGGEGDEDAGKDAKDTGKEDRGTGEQGIEGEEVKDERASMDQDASEIGEASNEEAGTQTQRGKGRKERERASVEPVQRSVRVAEIKTKGGDSSALQGSGAGPQRRQ</sequence>
<protein>
    <recommendedName>
        <fullName evidence="2">HNH nuclease domain-containing protein</fullName>
    </recommendedName>
</protein>
<evidence type="ECO:0000313" key="3">
    <source>
        <dbReference type="EMBL" id="KAJ8468820.1"/>
    </source>
</evidence>
<keyword evidence="4" id="KW-1185">Reference proteome</keyword>
<dbReference type="Pfam" id="PF13391">
    <property type="entry name" value="HNH_2"/>
    <property type="match status" value="1"/>
</dbReference>
<feature type="region of interest" description="Disordered" evidence="1">
    <location>
        <begin position="304"/>
        <end position="418"/>
    </location>
</feature>
<accession>A0AAD7TLV0</accession>
<dbReference type="EMBL" id="JAPEVG010000319">
    <property type="protein sequence ID" value="KAJ8468820.1"/>
    <property type="molecule type" value="Genomic_DNA"/>
</dbReference>
<proteinExistence type="predicted"/>
<name>A0AAD7TLV0_9APHY</name>
<dbReference type="Proteomes" id="UP001215151">
    <property type="component" value="Unassembled WGS sequence"/>
</dbReference>
<evidence type="ECO:0000259" key="2">
    <source>
        <dbReference type="Pfam" id="PF13391"/>
    </source>
</evidence>
<feature type="compositionally biased region" description="Basic and acidic residues" evidence="1">
    <location>
        <begin position="320"/>
        <end position="335"/>
    </location>
</feature>
<evidence type="ECO:0000313" key="4">
    <source>
        <dbReference type="Proteomes" id="UP001215151"/>
    </source>
</evidence>
<gene>
    <name evidence="3" type="ORF">ONZ51_g9391</name>
</gene>
<dbReference type="InterPro" id="IPR003615">
    <property type="entry name" value="HNH_nuc"/>
</dbReference>
<comment type="caution">
    <text evidence="3">The sequence shown here is derived from an EMBL/GenBank/DDBJ whole genome shotgun (WGS) entry which is preliminary data.</text>
</comment>
<evidence type="ECO:0000256" key="1">
    <source>
        <dbReference type="SAM" id="MobiDB-lite"/>
    </source>
</evidence>
<dbReference type="AlphaFoldDB" id="A0AAD7TLV0"/>
<organism evidence="3 4">
    <name type="scientific">Trametes cubensis</name>
    <dbReference type="NCBI Taxonomy" id="1111947"/>
    <lineage>
        <taxon>Eukaryota</taxon>
        <taxon>Fungi</taxon>
        <taxon>Dikarya</taxon>
        <taxon>Basidiomycota</taxon>
        <taxon>Agaricomycotina</taxon>
        <taxon>Agaricomycetes</taxon>
        <taxon>Polyporales</taxon>
        <taxon>Polyporaceae</taxon>
        <taxon>Trametes</taxon>
    </lineage>
</organism>